<dbReference type="PANTHER" id="PTHR14089:SF6">
    <property type="entry name" value="PRE-MRNA-SPLICING FACTOR RBM22"/>
    <property type="match status" value="1"/>
</dbReference>
<dbReference type="InterPro" id="IPR039171">
    <property type="entry name" value="Cwc2/Slt11"/>
</dbReference>
<evidence type="ECO:0000256" key="10">
    <source>
        <dbReference type="ARBA" id="ARBA00022771"/>
    </source>
</evidence>
<name>A0AAD5TM37_9FUNG</name>
<evidence type="ECO:0000256" key="6">
    <source>
        <dbReference type="ARBA" id="ARBA00022490"/>
    </source>
</evidence>
<dbReference type="InterPro" id="IPR000571">
    <property type="entry name" value="Znf_CCCH"/>
</dbReference>
<feature type="zinc finger region" description="C3H1-type" evidence="19">
    <location>
        <begin position="147"/>
        <end position="174"/>
    </location>
</feature>
<evidence type="ECO:0000259" key="22">
    <source>
        <dbReference type="PROSITE" id="PS50103"/>
    </source>
</evidence>
<dbReference type="Pfam" id="PF00076">
    <property type="entry name" value="RRM_1"/>
    <property type="match status" value="1"/>
</dbReference>
<dbReference type="SUPFAM" id="SSF90229">
    <property type="entry name" value="CCCH zinc finger"/>
    <property type="match status" value="1"/>
</dbReference>
<keyword evidence="14" id="KW-0539">Nucleus</keyword>
<keyword evidence="10 19" id="KW-0863">Zinc-finger</keyword>
<evidence type="ECO:0000256" key="9">
    <source>
        <dbReference type="ARBA" id="ARBA00022728"/>
    </source>
</evidence>
<evidence type="ECO:0000256" key="17">
    <source>
        <dbReference type="ARBA" id="ARBA00069020"/>
    </source>
</evidence>
<dbReference type="Pfam" id="PF25584">
    <property type="entry name" value="zf-CCCH_RBM22"/>
    <property type="match status" value="1"/>
</dbReference>
<evidence type="ECO:0000256" key="19">
    <source>
        <dbReference type="PROSITE-ProRule" id="PRU00723"/>
    </source>
</evidence>
<evidence type="ECO:0000256" key="14">
    <source>
        <dbReference type="ARBA" id="ARBA00023242"/>
    </source>
</evidence>
<evidence type="ECO:0000256" key="4">
    <source>
        <dbReference type="ARBA" id="ARBA00019060"/>
    </source>
</evidence>
<evidence type="ECO:0000256" key="3">
    <source>
        <dbReference type="ARBA" id="ARBA00007781"/>
    </source>
</evidence>
<dbReference type="GO" id="GO:0008270">
    <property type="term" value="F:zinc ion binding"/>
    <property type="evidence" value="ECO:0007669"/>
    <property type="project" value="UniProtKB-KW"/>
</dbReference>
<dbReference type="InterPro" id="IPR035979">
    <property type="entry name" value="RBD_domain_sf"/>
</dbReference>
<evidence type="ECO:0000256" key="20">
    <source>
        <dbReference type="SAM" id="MobiDB-lite"/>
    </source>
</evidence>
<evidence type="ECO:0000256" key="2">
    <source>
        <dbReference type="ARBA" id="ARBA00004496"/>
    </source>
</evidence>
<dbReference type="PROSITE" id="PS50103">
    <property type="entry name" value="ZF_C3H1"/>
    <property type="match status" value="1"/>
</dbReference>
<evidence type="ECO:0000256" key="8">
    <source>
        <dbReference type="ARBA" id="ARBA00022723"/>
    </source>
</evidence>
<dbReference type="FunFam" id="4.10.1000.10:FF:000006">
    <property type="entry name" value="Putative pre-mrna-splicing factor rbm22"/>
    <property type="match status" value="1"/>
</dbReference>
<evidence type="ECO:0000256" key="5">
    <source>
        <dbReference type="ARBA" id="ARBA00020031"/>
    </source>
</evidence>
<dbReference type="FunFam" id="3.30.70.330:FF:000476">
    <property type="entry name" value="Zinc finger CCCH domain-containing protein 4"/>
    <property type="match status" value="1"/>
</dbReference>
<keyword evidence="11 19" id="KW-0862">Zinc</keyword>
<comment type="function">
    <text evidence="15">Involved in pre-mRNA splicing. Facilitates the cooperative formation of U2/U6 helix II in association with stem II in the spliceosome. Binds to RNA.</text>
</comment>
<comment type="caution">
    <text evidence="23">The sequence shown here is derived from an EMBL/GenBank/DDBJ whole genome shotgun (WGS) entry which is preliminary data.</text>
</comment>
<dbReference type="GO" id="GO:0006397">
    <property type="term" value="P:mRNA processing"/>
    <property type="evidence" value="ECO:0007669"/>
    <property type="project" value="UniProtKB-KW"/>
</dbReference>
<keyword evidence="9" id="KW-0747">Spliceosome</keyword>
<evidence type="ECO:0000256" key="18">
    <source>
        <dbReference type="PROSITE-ProRule" id="PRU00176"/>
    </source>
</evidence>
<evidence type="ECO:0000256" key="1">
    <source>
        <dbReference type="ARBA" id="ARBA00004123"/>
    </source>
</evidence>
<dbReference type="InterPro" id="IPR057674">
    <property type="entry name" value="Znf-CCCH_RBM22"/>
</dbReference>
<dbReference type="SMART" id="SM00360">
    <property type="entry name" value="RRM"/>
    <property type="match status" value="1"/>
</dbReference>
<evidence type="ECO:0000313" key="24">
    <source>
        <dbReference type="Proteomes" id="UP001212152"/>
    </source>
</evidence>
<keyword evidence="6" id="KW-0963">Cytoplasm</keyword>
<dbReference type="GO" id="GO:0071007">
    <property type="term" value="C:U2-type catalytic step 2 spliceosome"/>
    <property type="evidence" value="ECO:0007669"/>
    <property type="project" value="TreeGrafter"/>
</dbReference>
<dbReference type="AlphaFoldDB" id="A0AAD5TM37"/>
<keyword evidence="12 18" id="KW-0694">RNA-binding</keyword>
<feature type="domain" description="C3H1-type" evidence="22">
    <location>
        <begin position="147"/>
        <end position="174"/>
    </location>
</feature>
<dbReference type="InterPro" id="IPR000504">
    <property type="entry name" value="RRM_dom"/>
</dbReference>
<comment type="subcellular location">
    <subcellularLocation>
        <location evidence="2">Cytoplasm</location>
    </subcellularLocation>
    <subcellularLocation>
        <location evidence="1">Nucleus</location>
    </subcellularLocation>
</comment>
<accession>A0AAD5TM37</accession>
<dbReference type="Gene3D" id="3.30.70.330">
    <property type="match status" value="1"/>
</dbReference>
<dbReference type="Proteomes" id="UP001212152">
    <property type="component" value="Unassembled WGS sequence"/>
</dbReference>
<evidence type="ECO:0000256" key="11">
    <source>
        <dbReference type="ARBA" id="ARBA00022833"/>
    </source>
</evidence>
<dbReference type="GO" id="GO:0071006">
    <property type="term" value="C:U2-type catalytic step 1 spliceosome"/>
    <property type="evidence" value="ECO:0007669"/>
    <property type="project" value="TreeGrafter"/>
</dbReference>
<evidence type="ECO:0000256" key="15">
    <source>
        <dbReference type="ARBA" id="ARBA00025609"/>
    </source>
</evidence>
<evidence type="ECO:0000256" key="16">
    <source>
        <dbReference type="ARBA" id="ARBA00030793"/>
    </source>
</evidence>
<feature type="compositionally biased region" description="Low complexity" evidence="20">
    <location>
        <begin position="307"/>
        <end position="316"/>
    </location>
</feature>
<dbReference type="PROSITE" id="PS50102">
    <property type="entry name" value="RRM"/>
    <property type="match status" value="1"/>
</dbReference>
<dbReference type="EMBL" id="JADGJQ010000022">
    <property type="protein sequence ID" value="KAJ3179183.1"/>
    <property type="molecule type" value="Genomic_DNA"/>
</dbReference>
<dbReference type="InterPro" id="IPR036855">
    <property type="entry name" value="Znf_CCCH_sf"/>
</dbReference>
<feature type="region of interest" description="Disordered" evidence="20">
    <location>
        <begin position="289"/>
        <end position="363"/>
    </location>
</feature>
<dbReference type="InterPro" id="IPR012677">
    <property type="entry name" value="Nucleotide-bd_a/b_plait_sf"/>
</dbReference>
<keyword evidence="24" id="KW-1185">Reference proteome</keyword>
<proteinExistence type="inferred from homology"/>
<keyword evidence="13" id="KW-0508">mRNA splicing</keyword>
<feature type="domain" description="RRM" evidence="21">
    <location>
        <begin position="218"/>
        <end position="291"/>
    </location>
</feature>
<keyword evidence="8 19" id="KW-0479">Metal-binding</keyword>
<evidence type="ECO:0000256" key="12">
    <source>
        <dbReference type="ARBA" id="ARBA00022884"/>
    </source>
</evidence>
<feature type="compositionally biased region" description="Polar residues" evidence="20">
    <location>
        <begin position="341"/>
        <end position="350"/>
    </location>
</feature>
<keyword evidence="7" id="KW-0507">mRNA processing</keyword>
<dbReference type="SMART" id="SM00356">
    <property type="entry name" value="ZnF_C3H1"/>
    <property type="match status" value="1"/>
</dbReference>
<dbReference type="SUPFAM" id="SSF54928">
    <property type="entry name" value="RNA-binding domain, RBD"/>
    <property type="match status" value="1"/>
</dbReference>
<protein>
    <recommendedName>
        <fullName evidence="5">Pre-mRNA-splicing factor RBM22</fullName>
    </recommendedName>
    <alternativeName>
        <fullName evidence="4 17">Pre-mRNA-splicing factor SLT11</fullName>
    </alternativeName>
    <alternativeName>
        <fullName evidence="16">RNA-binding motif protein 22</fullName>
    </alternativeName>
</protein>
<reference evidence="23" key="1">
    <citation type="submission" date="2020-05" db="EMBL/GenBank/DDBJ databases">
        <title>Phylogenomic resolution of chytrid fungi.</title>
        <authorList>
            <person name="Stajich J.E."/>
            <person name="Amses K."/>
            <person name="Simmons R."/>
            <person name="Seto K."/>
            <person name="Myers J."/>
            <person name="Bonds A."/>
            <person name="Quandt C.A."/>
            <person name="Barry K."/>
            <person name="Liu P."/>
            <person name="Grigoriev I."/>
            <person name="Longcore J.E."/>
            <person name="James T.Y."/>
        </authorList>
    </citation>
    <scope>NUCLEOTIDE SEQUENCE</scope>
    <source>
        <strain evidence="23">JEL0379</strain>
    </source>
</reference>
<organism evidence="23 24">
    <name type="scientific">Geranomyces variabilis</name>
    <dbReference type="NCBI Taxonomy" id="109894"/>
    <lineage>
        <taxon>Eukaryota</taxon>
        <taxon>Fungi</taxon>
        <taxon>Fungi incertae sedis</taxon>
        <taxon>Chytridiomycota</taxon>
        <taxon>Chytridiomycota incertae sedis</taxon>
        <taxon>Chytridiomycetes</taxon>
        <taxon>Spizellomycetales</taxon>
        <taxon>Powellomycetaceae</taxon>
        <taxon>Geranomyces</taxon>
    </lineage>
</organism>
<gene>
    <name evidence="23" type="primary">RBM22</name>
    <name evidence="23" type="ORF">HDU87_003142</name>
</gene>
<dbReference type="GO" id="GO:0036002">
    <property type="term" value="F:pre-mRNA binding"/>
    <property type="evidence" value="ECO:0007669"/>
    <property type="project" value="TreeGrafter"/>
</dbReference>
<evidence type="ECO:0000313" key="23">
    <source>
        <dbReference type="EMBL" id="KAJ3179183.1"/>
    </source>
</evidence>
<dbReference type="GO" id="GO:0008380">
    <property type="term" value="P:RNA splicing"/>
    <property type="evidence" value="ECO:0007669"/>
    <property type="project" value="UniProtKB-KW"/>
</dbReference>
<dbReference type="Pfam" id="PF21369">
    <property type="entry name" value="STL11_N"/>
    <property type="match status" value="1"/>
</dbReference>
<dbReference type="InterPro" id="IPR048995">
    <property type="entry name" value="STL11/RBM22-like_N"/>
</dbReference>
<evidence type="ECO:0000259" key="21">
    <source>
        <dbReference type="PROSITE" id="PS50102"/>
    </source>
</evidence>
<dbReference type="GO" id="GO:0000974">
    <property type="term" value="C:Prp19 complex"/>
    <property type="evidence" value="ECO:0007669"/>
    <property type="project" value="TreeGrafter"/>
</dbReference>
<dbReference type="GO" id="GO:0017070">
    <property type="term" value="F:U6 snRNA binding"/>
    <property type="evidence" value="ECO:0007669"/>
    <property type="project" value="TreeGrafter"/>
</dbReference>
<comment type="similarity">
    <text evidence="3">Belongs to the SLT11 family.</text>
</comment>
<evidence type="ECO:0000256" key="7">
    <source>
        <dbReference type="ARBA" id="ARBA00022664"/>
    </source>
</evidence>
<dbReference type="Gene3D" id="4.10.1000.10">
    <property type="entry name" value="Zinc finger, CCCH-type"/>
    <property type="match status" value="1"/>
</dbReference>
<sequence length="363" mass="40547">MARQGWEDSEFPIVCETCLGPNPYVRMTKQKHGKECKICGRPFTIFQWCPGAGMRNKKTECCQTCAKVKNVCQTCVLDLEFGLPTQVRDTVLQTRDDVPRSNVNREFFVASVEGQLGNDSLINYAKADSTAREQLKRISRVEPYYKRNRPHICSFYVKGECKRGDECPYRHELPIDNDLSNQNIKDRYHGKNDPVAQRILNRTDRSRTLNTPEDKSITSLFLTGIEKDISEQDLRDFFYGFGEIKSINVVQKSKVAFINYATRAAAELAVSKTFNNLNIKGRTIRVQWGKARPQGPRSDLQAGIDGSGSSSYAAPMGGPPAPPSIDDLINMPPPPPPPGQGSFSYPSQDPTALGTVGGREFRA</sequence>
<dbReference type="PANTHER" id="PTHR14089">
    <property type="entry name" value="PRE-MRNA-SPLICING FACTOR RBM22"/>
    <property type="match status" value="1"/>
</dbReference>
<evidence type="ECO:0000256" key="13">
    <source>
        <dbReference type="ARBA" id="ARBA00023187"/>
    </source>
</evidence>